<evidence type="ECO:0000313" key="9">
    <source>
        <dbReference type="EMBL" id="PFH60700.1"/>
    </source>
</evidence>
<keyword evidence="10" id="KW-1185">Reference proteome</keyword>
<dbReference type="CDD" id="cd14474">
    <property type="entry name" value="SPX_YDR089W"/>
    <property type="match status" value="1"/>
</dbReference>
<dbReference type="PROSITE" id="PS51382">
    <property type="entry name" value="SPX"/>
    <property type="match status" value="1"/>
</dbReference>
<feature type="domain" description="SPX" evidence="8">
    <location>
        <begin position="1"/>
        <end position="163"/>
    </location>
</feature>
<dbReference type="PANTHER" id="PTHR46140:SF1">
    <property type="entry name" value="VACUOLAR TRANSPORTER CHAPERONE COMPLEX SUBUNIT 4-RELATED"/>
    <property type="match status" value="1"/>
</dbReference>
<dbReference type="GO" id="GO:0005774">
    <property type="term" value="C:vacuolar membrane"/>
    <property type="evidence" value="ECO:0007669"/>
    <property type="project" value="UniProtKB-SubCell"/>
</dbReference>
<proteinExistence type="predicted"/>
<dbReference type="STRING" id="268505.A0A2A9PII5"/>
<dbReference type="OrthoDB" id="5588846at2759"/>
<dbReference type="AlphaFoldDB" id="A0A2A9PII5"/>
<evidence type="ECO:0000313" key="10">
    <source>
        <dbReference type="Proteomes" id="UP000037136"/>
    </source>
</evidence>
<dbReference type="InterPro" id="IPR051572">
    <property type="entry name" value="VTC_Complex_Subunit"/>
</dbReference>
<feature type="region of interest" description="Disordered" evidence="6">
    <location>
        <begin position="296"/>
        <end position="330"/>
    </location>
</feature>
<dbReference type="Proteomes" id="UP000037136">
    <property type="component" value="Unassembled WGS sequence"/>
</dbReference>
<name>A0A2A9PII5_OPHUN</name>
<keyword evidence="2" id="KW-0926">Vacuole</keyword>
<comment type="caution">
    <text evidence="9">The sequence shown here is derived from an EMBL/GenBank/DDBJ whole genome shotgun (WGS) entry which is preliminary data.</text>
</comment>
<evidence type="ECO:0000256" key="5">
    <source>
        <dbReference type="ARBA" id="ARBA00023136"/>
    </source>
</evidence>
<keyword evidence="3 7" id="KW-0812">Transmembrane</keyword>
<evidence type="ECO:0000256" key="7">
    <source>
        <dbReference type="SAM" id="Phobius"/>
    </source>
</evidence>
<feature type="region of interest" description="Disordered" evidence="6">
    <location>
        <begin position="200"/>
        <end position="230"/>
    </location>
</feature>
<evidence type="ECO:0000256" key="4">
    <source>
        <dbReference type="ARBA" id="ARBA00022989"/>
    </source>
</evidence>
<protein>
    <recommendedName>
        <fullName evidence="8">SPX domain-containing protein</fullName>
    </recommendedName>
</protein>
<dbReference type="InterPro" id="IPR004331">
    <property type="entry name" value="SPX_dom"/>
</dbReference>
<feature type="transmembrane region" description="Helical" evidence="7">
    <location>
        <begin position="378"/>
        <end position="397"/>
    </location>
</feature>
<gene>
    <name evidence="9" type="ORF">XA68_10499</name>
</gene>
<evidence type="ECO:0000256" key="1">
    <source>
        <dbReference type="ARBA" id="ARBA00004128"/>
    </source>
</evidence>
<reference evidence="9 10" key="1">
    <citation type="journal article" date="2015" name="BMC Genomics">
        <title>Gene expression during zombie ant biting behavior reflects the complexity underlying fungal parasitic behavioral manipulation.</title>
        <authorList>
            <person name="de Bekker C."/>
            <person name="Ohm R.A."/>
            <person name="Loreto R.G."/>
            <person name="Sebastian A."/>
            <person name="Albert I."/>
            <person name="Merrow M."/>
            <person name="Brachmann A."/>
            <person name="Hughes D.P."/>
        </authorList>
    </citation>
    <scope>NUCLEOTIDE SEQUENCE [LARGE SCALE GENOMIC DNA]</scope>
    <source>
        <strain evidence="9 10">SC16a</strain>
    </source>
</reference>
<keyword evidence="4 7" id="KW-1133">Transmembrane helix</keyword>
<evidence type="ECO:0000256" key="6">
    <source>
        <dbReference type="SAM" id="MobiDB-lite"/>
    </source>
</evidence>
<evidence type="ECO:0000256" key="3">
    <source>
        <dbReference type="ARBA" id="ARBA00022692"/>
    </source>
</evidence>
<dbReference type="EMBL" id="LAZP02000112">
    <property type="protein sequence ID" value="PFH60700.1"/>
    <property type="molecule type" value="Genomic_DNA"/>
</dbReference>
<organism evidence="9 10">
    <name type="scientific">Ophiocordyceps unilateralis</name>
    <name type="common">Zombie-ant fungus</name>
    <name type="synonym">Torrubia unilateralis</name>
    <dbReference type="NCBI Taxonomy" id="268505"/>
    <lineage>
        <taxon>Eukaryota</taxon>
        <taxon>Fungi</taxon>
        <taxon>Dikarya</taxon>
        <taxon>Ascomycota</taxon>
        <taxon>Pezizomycotina</taxon>
        <taxon>Sordariomycetes</taxon>
        <taxon>Hypocreomycetidae</taxon>
        <taxon>Hypocreales</taxon>
        <taxon>Ophiocordycipitaceae</taxon>
        <taxon>Ophiocordyceps</taxon>
    </lineage>
</organism>
<sequence>MKYGQQLERESLPEWRLHNLDYNSLKHEIKAHTSSIHATPTAIPGHPDLVLCKFEDGLYIELECQHNRLDLFVSSKADEISRRLEHIDTHLHRWLRKHADDAGVPLSLRRQRRLARYERELLRCGRDILALSRFANAQVVAFRKILKKYRKWTGSVSLTARFNQNILANPKSFTKRDFDPLQARHDDILADLRSAAAVFSEPSSPSTDSHSHIERPSSRSTRTPRVRFDPLPPLRFQPLVQQYWNEYDDGSDAGVGPDDEYAIYINPDDRSAFPGLAYVRALTTVPYEKAKQWFDRRKQAEDSRPLLASSGPPPYASMGPDDEETPHTDDRDAVTYRDTMLARGTVGCLVASFALLGLAATLIAAGRSRLRVEVDAGVTAGILVSLISACAGLGMTLCRRRPPGLLYRLAIWLAFVASCLCSGVLLVLVLASAP</sequence>
<dbReference type="PANTHER" id="PTHR46140">
    <property type="entry name" value="VACUOLAR TRANSPORTER CHAPERONE 1-RELATED"/>
    <property type="match status" value="1"/>
</dbReference>
<accession>A0A2A9PII5</accession>
<feature type="transmembrane region" description="Helical" evidence="7">
    <location>
        <begin position="346"/>
        <end position="366"/>
    </location>
</feature>
<evidence type="ECO:0000256" key="2">
    <source>
        <dbReference type="ARBA" id="ARBA00022554"/>
    </source>
</evidence>
<comment type="subcellular location">
    <subcellularLocation>
        <location evidence="1">Vacuole membrane</location>
        <topology evidence="1">Multi-pass membrane protein</topology>
    </subcellularLocation>
</comment>
<feature type="transmembrane region" description="Helical" evidence="7">
    <location>
        <begin position="409"/>
        <end position="431"/>
    </location>
</feature>
<evidence type="ECO:0000259" key="8">
    <source>
        <dbReference type="PROSITE" id="PS51382"/>
    </source>
</evidence>
<dbReference type="GO" id="GO:0006799">
    <property type="term" value="P:polyphosphate biosynthetic process"/>
    <property type="evidence" value="ECO:0007669"/>
    <property type="project" value="UniProtKB-ARBA"/>
</dbReference>
<keyword evidence="5 7" id="KW-0472">Membrane</keyword>
<reference evidence="9 10" key="2">
    <citation type="journal article" date="2017" name="Sci. Rep.">
        <title>Ant-infecting Ophiocordyceps genomes reveal a high diversity of potential behavioral manipulation genes and a possible major role for enterotoxins.</title>
        <authorList>
            <person name="de Bekker C."/>
            <person name="Ohm R.A."/>
            <person name="Evans H.C."/>
            <person name="Brachmann A."/>
            <person name="Hughes D.P."/>
        </authorList>
    </citation>
    <scope>NUCLEOTIDE SEQUENCE [LARGE SCALE GENOMIC DNA]</scope>
    <source>
        <strain evidence="9 10">SC16a</strain>
    </source>
</reference>